<evidence type="ECO:0000313" key="2">
    <source>
        <dbReference type="Proteomes" id="UP000442244"/>
    </source>
</evidence>
<proteinExistence type="predicted"/>
<accession>A0A652NDZ4</accession>
<keyword evidence="2" id="KW-1185">Reference proteome</keyword>
<sequence>MIKITKIEKHEIGRLANPTKVALENLLIPISDLTAKQELAQYIIDTYNLGQLDGIKTATAKHVLDFTCIAMSKRLHITAHITMAV</sequence>
<reference evidence="1 2" key="1">
    <citation type="submission" date="2019-01" db="EMBL/GenBank/DDBJ databases">
        <title>Leuconostoc litchii sp. nov., a novel lactic acid bacterium isolated from lychee.</title>
        <authorList>
            <person name="Wang L.-T."/>
        </authorList>
    </citation>
    <scope>NUCLEOTIDE SEQUENCE [LARGE SCALE GENOMIC DNA]</scope>
    <source>
        <strain evidence="1 2">MB7</strain>
    </source>
</reference>
<gene>
    <name evidence="1" type="ORF">ESZ47_09070</name>
</gene>
<protein>
    <submittedName>
        <fullName evidence="1">Uncharacterized protein</fullName>
    </submittedName>
</protein>
<organism evidence="1 2">
    <name type="scientific">Leuconostoc litchii</name>
    <dbReference type="NCBI Taxonomy" id="1981069"/>
    <lineage>
        <taxon>Bacteria</taxon>
        <taxon>Bacillati</taxon>
        <taxon>Bacillota</taxon>
        <taxon>Bacilli</taxon>
        <taxon>Lactobacillales</taxon>
        <taxon>Lactobacillaceae</taxon>
        <taxon>Leuconostoc</taxon>
    </lineage>
</organism>
<evidence type="ECO:0000313" key="1">
    <source>
        <dbReference type="EMBL" id="TYC46002.1"/>
    </source>
</evidence>
<dbReference type="OrthoDB" id="2143175at2"/>
<dbReference type="EMBL" id="SDGY01000010">
    <property type="protein sequence ID" value="TYC46002.1"/>
    <property type="molecule type" value="Genomic_DNA"/>
</dbReference>
<dbReference type="Proteomes" id="UP000442244">
    <property type="component" value="Unassembled WGS sequence"/>
</dbReference>
<dbReference type="RefSeq" id="WP_148606663.1">
    <property type="nucleotide sequence ID" value="NZ_SDGY01000010.1"/>
</dbReference>
<name>A0A652NDZ4_9LACO</name>
<dbReference type="AlphaFoldDB" id="A0A652NDZ4"/>
<comment type="caution">
    <text evidence="1">The sequence shown here is derived from an EMBL/GenBank/DDBJ whole genome shotgun (WGS) entry which is preliminary data.</text>
</comment>